<dbReference type="PROSITE" id="PS00486">
    <property type="entry name" value="DNA_MISMATCH_REPAIR_2"/>
    <property type="match status" value="1"/>
</dbReference>
<dbReference type="OrthoDB" id="2534523at2759"/>
<sequence>MSLCAKLSDTILAGNKADDTRPNFADLGQLLTHVGGLVEASNALSKSPEWQNLDRSDPDFFVKNSIMGVPQGYDAELDNLNERISDLEVRHMDRIRLEMFGPSSRVKIVRHQRQGWILEISKRHMTEEKECIDGLVASEEALRELEGTSQIKRFSSRRLDALDTEFRSLERELADRQKRIFVRLCDVACDHTHSIIQSARALSSLDVASSLAVVADEHGFCRPEVTTGTEFEVVGGYHAAVQKANLRHHASFVANDCHLSQQKMWLITGPNMGGKSTFLRQNALMIIMAQAGSFVPARSATIGVCDQLFARVGASDDISRHMSTFMVEMMETARILQKATHRSFVVLDEIGRGTSTYDGMAIASAVFEHLHDHTACRTLAATHYKEVARVAGQLRNAACHRTVFSHDGGDIVYGYNLEPGVAKRSHGIDVARISGMPKCVTDRAHHLLVALEATGDDLESSLGNTIAKSKK</sequence>
<dbReference type="InterPro" id="IPR045076">
    <property type="entry name" value="MutS"/>
</dbReference>
<dbReference type="GeneID" id="25903626"/>
<evidence type="ECO:0000259" key="7">
    <source>
        <dbReference type="PROSITE" id="PS00486"/>
    </source>
</evidence>
<dbReference type="InterPro" id="IPR036187">
    <property type="entry name" value="DNA_mismatch_repair_MutS_sf"/>
</dbReference>
<keyword evidence="6" id="KW-0175">Coiled coil</keyword>
<dbReference type="SMART" id="SM00534">
    <property type="entry name" value="MUTSac"/>
    <property type="match status" value="1"/>
</dbReference>
<keyword evidence="5" id="KW-0227">DNA damage</keyword>
<evidence type="ECO:0000256" key="5">
    <source>
        <dbReference type="ARBA" id="ARBA00023204"/>
    </source>
</evidence>
<dbReference type="STRING" id="667725.A0A0L0G719"/>
<dbReference type="PANTHER" id="PTHR11361:SF34">
    <property type="entry name" value="DNA MISMATCH REPAIR PROTEIN MSH1, MITOCHONDRIAL"/>
    <property type="match status" value="1"/>
</dbReference>
<keyword evidence="2" id="KW-0547">Nucleotide-binding</keyword>
<accession>A0A0L0G719</accession>
<dbReference type="InterPro" id="IPR000432">
    <property type="entry name" value="DNA_mismatch_repair_MutS_C"/>
</dbReference>
<dbReference type="SMART" id="SM00533">
    <property type="entry name" value="MUTSd"/>
    <property type="match status" value="1"/>
</dbReference>
<keyword evidence="9" id="KW-1185">Reference proteome</keyword>
<dbReference type="EMBL" id="KQ241749">
    <property type="protein sequence ID" value="KNC84661.1"/>
    <property type="molecule type" value="Genomic_DNA"/>
</dbReference>
<dbReference type="InterPro" id="IPR027417">
    <property type="entry name" value="P-loop_NTPase"/>
</dbReference>
<dbReference type="GO" id="GO:0030983">
    <property type="term" value="F:mismatched DNA binding"/>
    <property type="evidence" value="ECO:0007669"/>
    <property type="project" value="InterPro"/>
</dbReference>
<comment type="similarity">
    <text evidence="1">Belongs to the DNA mismatch repair MutS family.</text>
</comment>
<dbReference type="SUPFAM" id="SSF48334">
    <property type="entry name" value="DNA repair protein MutS, domain III"/>
    <property type="match status" value="1"/>
</dbReference>
<dbReference type="GO" id="GO:0006298">
    <property type="term" value="P:mismatch repair"/>
    <property type="evidence" value="ECO:0007669"/>
    <property type="project" value="InterPro"/>
</dbReference>
<name>A0A0L0G719_9EUKA</name>
<evidence type="ECO:0000256" key="6">
    <source>
        <dbReference type="SAM" id="Coils"/>
    </source>
</evidence>
<dbReference type="PANTHER" id="PTHR11361">
    <property type="entry name" value="DNA MISMATCH REPAIR PROTEIN MUTS FAMILY MEMBER"/>
    <property type="match status" value="1"/>
</dbReference>
<dbReference type="GO" id="GO:0005524">
    <property type="term" value="F:ATP binding"/>
    <property type="evidence" value="ECO:0007669"/>
    <property type="project" value="UniProtKB-KW"/>
</dbReference>
<keyword evidence="3" id="KW-0067">ATP-binding</keyword>
<dbReference type="GO" id="GO:0005634">
    <property type="term" value="C:nucleus"/>
    <property type="evidence" value="ECO:0007669"/>
    <property type="project" value="TreeGrafter"/>
</dbReference>
<dbReference type="Gene3D" id="3.40.50.300">
    <property type="entry name" value="P-loop containing nucleotide triphosphate hydrolases"/>
    <property type="match status" value="1"/>
</dbReference>
<dbReference type="GO" id="GO:0043504">
    <property type="term" value="P:mitochondrial DNA repair"/>
    <property type="evidence" value="ECO:0007669"/>
    <property type="project" value="TreeGrafter"/>
</dbReference>
<evidence type="ECO:0000313" key="9">
    <source>
        <dbReference type="Proteomes" id="UP000054560"/>
    </source>
</evidence>
<evidence type="ECO:0000256" key="2">
    <source>
        <dbReference type="ARBA" id="ARBA00022741"/>
    </source>
</evidence>
<dbReference type="Pfam" id="PF00488">
    <property type="entry name" value="MutS_V"/>
    <property type="match status" value="1"/>
</dbReference>
<dbReference type="Gene3D" id="1.10.1420.10">
    <property type="match status" value="2"/>
</dbReference>
<dbReference type="GO" id="GO:0005739">
    <property type="term" value="C:mitochondrion"/>
    <property type="evidence" value="ECO:0007669"/>
    <property type="project" value="TreeGrafter"/>
</dbReference>
<evidence type="ECO:0000256" key="3">
    <source>
        <dbReference type="ARBA" id="ARBA00022840"/>
    </source>
</evidence>
<organism evidence="8 9">
    <name type="scientific">Sphaeroforma arctica JP610</name>
    <dbReference type="NCBI Taxonomy" id="667725"/>
    <lineage>
        <taxon>Eukaryota</taxon>
        <taxon>Ichthyosporea</taxon>
        <taxon>Ichthyophonida</taxon>
        <taxon>Sphaeroforma</taxon>
    </lineage>
</organism>
<dbReference type="RefSeq" id="XP_014158563.1">
    <property type="nucleotide sequence ID" value="XM_014303088.1"/>
</dbReference>
<dbReference type="Proteomes" id="UP000054560">
    <property type="component" value="Unassembled WGS sequence"/>
</dbReference>
<reference evidence="8 9" key="1">
    <citation type="submission" date="2011-02" db="EMBL/GenBank/DDBJ databases">
        <title>The Genome Sequence of Sphaeroforma arctica JP610.</title>
        <authorList>
            <consortium name="The Broad Institute Genome Sequencing Platform"/>
            <person name="Russ C."/>
            <person name="Cuomo C."/>
            <person name="Young S.K."/>
            <person name="Zeng Q."/>
            <person name="Gargeya S."/>
            <person name="Alvarado L."/>
            <person name="Berlin A."/>
            <person name="Chapman S.B."/>
            <person name="Chen Z."/>
            <person name="Freedman E."/>
            <person name="Gellesch M."/>
            <person name="Goldberg J."/>
            <person name="Griggs A."/>
            <person name="Gujja S."/>
            <person name="Heilman E."/>
            <person name="Heiman D."/>
            <person name="Howarth C."/>
            <person name="Mehta T."/>
            <person name="Neiman D."/>
            <person name="Pearson M."/>
            <person name="Roberts A."/>
            <person name="Saif S."/>
            <person name="Shea T."/>
            <person name="Shenoy N."/>
            <person name="Sisk P."/>
            <person name="Stolte C."/>
            <person name="Sykes S."/>
            <person name="White J."/>
            <person name="Yandava C."/>
            <person name="Burger G."/>
            <person name="Gray M.W."/>
            <person name="Holland P.W.H."/>
            <person name="King N."/>
            <person name="Lang F.B.F."/>
            <person name="Roger A.J."/>
            <person name="Ruiz-Trillo I."/>
            <person name="Haas B."/>
            <person name="Nusbaum C."/>
            <person name="Birren B."/>
        </authorList>
    </citation>
    <scope>NUCLEOTIDE SEQUENCE [LARGE SCALE GENOMIC DNA]</scope>
    <source>
        <strain evidence="8 9">JP610</strain>
    </source>
</reference>
<keyword evidence="4" id="KW-0238">DNA-binding</keyword>
<evidence type="ECO:0000256" key="4">
    <source>
        <dbReference type="ARBA" id="ARBA00023125"/>
    </source>
</evidence>
<keyword evidence="5" id="KW-0234">DNA repair</keyword>
<dbReference type="InterPro" id="IPR007696">
    <property type="entry name" value="DNA_mismatch_repair_MutS_core"/>
</dbReference>
<feature type="coiled-coil region" evidence="6">
    <location>
        <begin position="152"/>
        <end position="179"/>
    </location>
</feature>
<feature type="domain" description="DNA mismatch repair proteins mutS family" evidence="7">
    <location>
        <begin position="343"/>
        <end position="359"/>
    </location>
</feature>
<dbReference type="eggNOG" id="ENOG502QUUG">
    <property type="taxonomic scope" value="Eukaryota"/>
</dbReference>
<proteinExistence type="inferred from homology"/>
<protein>
    <recommendedName>
        <fullName evidence="7">DNA mismatch repair proteins mutS family domain-containing protein</fullName>
    </recommendedName>
</protein>
<dbReference type="SUPFAM" id="SSF52540">
    <property type="entry name" value="P-loop containing nucleoside triphosphate hydrolases"/>
    <property type="match status" value="1"/>
</dbReference>
<dbReference type="AlphaFoldDB" id="A0A0L0G719"/>
<evidence type="ECO:0000313" key="8">
    <source>
        <dbReference type="EMBL" id="KNC84661.1"/>
    </source>
</evidence>
<evidence type="ECO:0000256" key="1">
    <source>
        <dbReference type="ARBA" id="ARBA00006271"/>
    </source>
</evidence>
<gene>
    <name evidence="8" type="ORF">SARC_03122</name>
</gene>
<dbReference type="GO" id="GO:0140664">
    <property type="term" value="F:ATP-dependent DNA damage sensor activity"/>
    <property type="evidence" value="ECO:0007669"/>
    <property type="project" value="InterPro"/>
</dbReference>